<evidence type="ECO:0000256" key="1">
    <source>
        <dbReference type="ARBA" id="ARBA00009437"/>
    </source>
</evidence>
<dbReference type="Pfam" id="PF03466">
    <property type="entry name" value="LysR_substrate"/>
    <property type="match status" value="1"/>
</dbReference>
<gene>
    <name evidence="6" type="ORF">CAter282_1004</name>
</gene>
<dbReference type="SUPFAM" id="SSF46785">
    <property type="entry name" value="Winged helix' DNA-binding domain"/>
    <property type="match status" value="1"/>
</dbReference>
<evidence type="ECO:0000313" key="6">
    <source>
        <dbReference type="EMBL" id="AMP08799.1"/>
    </source>
</evidence>
<dbReference type="Gene3D" id="3.40.190.290">
    <property type="match status" value="1"/>
</dbReference>
<evidence type="ECO:0000256" key="3">
    <source>
        <dbReference type="ARBA" id="ARBA00023125"/>
    </source>
</evidence>
<protein>
    <submittedName>
        <fullName evidence="6">Bacterial regulatory helix-turn-helix, lysR family protein</fullName>
    </submittedName>
</protein>
<dbReference type="InterPro" id="IPR036388">
    <property type="entry name" value="WH-like_DNA-bd_sf"/>
</dbReference>
<dbReference type="PROSITE" id="PS50931">
    <property type="entry name" value="HTH_LYSR"/>
    <property type="match status" value="1"/>
</dbReference>
<dbReference type="Proteomes" id="UP000071778">
    <property type="component" value="Chromosome"/>
</dbReference>
<dbReference type="PATRIC" id="fig|279058.18.peg.992"/>
<dbReference type="InterPro" id="IPR036390">
    <property type="entry name" value="WH_DNA-bd_sf"/>
</dbReference>
<name>A0A127QFH0_9BURK</name>
<dbReference type="InterPro" id="IPR005119">
    <property type="entry name" value="LysR_subst-bd"/>
</dbReference>
<dbReference type="GO" id="GO:0003700">
    <property type="term" value="F:DNA-binding transcription factor activity"/>
    <property type="evidence" value="ECO:0007669"/>
    <property type="project" value="InterPro"/>
</dbReference>
<dbReference type="SUPFAM" id="SSF53850">
    <property type="entry name" value="Periplasmic binding protein-like II"/>
    <property type="match status" value="1"/>
</dbReference>
<comment type="similarity">
    <text evidence="1">Belongs to the LysR transcriptional regulatory family.</text>
</comment>
<keyword evidence="7" id="KW-1185">Reference proteome</keyword>
<dbReference type="Pfam" id="PF00126">
    <property type="entry name" value="HTH_1"/>
    <property type="match status" value="1"/>
</dbReference>
<evidence type="ECO:0000256" key="4">
    <source>
        <dbReference type="ARBA" id="ARBA00023163"/>
    </source>
</evidence>
<keyword evidence="4" id="KW-0804">Transcription</keyword>
<evidence type="ECO:0000259" key="5">
    <source>
        <dbReference type="PROSITE" id="PS50931"/>
    </source>
</evidence>
<keyword evidence="3" id="KW-0238">DNA-binding</keyword>
<dbReference type="InterPro" id="IPR000847">
    <property type="entry name" value="LysR_HTH_N"/>
</dbReference>
<dbReference type="EMBL" id="CP013235">
    <property type="protein sequence ID" value="AMP08799.1"/>
    <property type="molecule type" value="Genomic_DNA"/>
</dbReference>
<feature type="domain" description="HTH lysR-type" evidence="5">
    <location>
        <begin position="4"/>
        <end position="61"/>
    </location>
</feature>
<organism evidence="6 7">
    <name type="scientific">Collimonas arenae</name>
    <dbReference type="NCBI Taxonomy" id="279058"/>
    <lineage>
        <taxon>Bacteria</taxon>
        <taxon>Pseudomonadati</taxon>
        <taxon>Pseudomonadota</taxon>
        <taxon>Betaproteobacteria</taxon>
        <taxon>Burkholderiales</taxon>
        <taxon>Oxalobacteraceae</taxon>
        <taxon>Collimonas</taxon>
    </lineage>
</organism>
<keyword evidence="2" id="KW-0805">Transcription regulation</keyword>
<dbReference type="Gene3D" id="1.10.10.10">
    <property type="entry name" value="Winged helix-like DNA-binding domain superfamily/Winged helix DNA-binding domain"/>
    <property type="match status" value="1"/>
</dbReference>
<reference evidence="6 7" key="1">
    <citation type="submission" date="2015-11" db="EMBL/GenBank/DDBJ databases">
        <title>Exploring the genomic traits of fungus-feeding bacterial genus Collimonas.</title>
        <authorList>
            <person name="Song C."/>
            <person name="Schmidt R."/>
            <person name="de Jager V."/>
            <person name="Krzyzanowska D."/>
            <person name="Jongedijk E."/>
            <person name="Cankar K."/>
            <person name="Beekwilder J."/>
            <person name="van Veen A."/>
            <person name="de Boer W."/>
            <person name="van Veen J.A."/>
            <person name="Garbeva P."/>
        </authorList>
    </citation>
    <scope>NUCLEOTIDE SEQUENCE [LARGE SCALE GENOMIC DNA]</scope>
    <source>
        <strain evidence="6 7">Ter282</strain>
    </source>
</reference>
<dbReference type="AlphaFoldDB" id="A0A127QFH0"/>
<sequence length="326" mass="35244">MMNLTLEALQILDTIDRKGSFAAAAVELNRVPSALTYSVRKLEDDLDLLLFDRRGHRAKLTTAGLELLTEGRHLLLAAQELERRVKRAATGWEVELRIVLDSIIPFDSLLPIIQAFDRDNAGTRLRISHEALSGVWEALLADRADLAIGAPHNGPDSIRMSGGFQTRQLGTIDWAFAVAPGHPLEHAPEPLTANLIQQYRAVAVGDTGRTLPSMTSGLLSGQDILTVPSIPAKLQAQLSGLGCGHLPRWLAAPHFASGALIEKQTIEAKPSDKTQIAWRTPVVGKSLKWFIARLSDPATQRALLGSPAVASATMPTTAHHESTSNV</sequence>
<proteinExistence type="inferred from homology"/>
<dbReference type="PANTHER" id="PTHR30126:SF4">
    <property type="entry name" value="LYSR FAMILY TRANSCRIPTIONAL REGULATOR"/>
    <property type="match status" value="1"/>
</dbReference>
<dbReference type="GO" id="GO:0000976">
    <property type="term" value="F:transcription cis-regulatory region binding"/>
    <property type="evidence" value="ECO:0007669"/>
    <property type="project" value="TreeGrafter"/>
</dbReference>
<evidence type="ECO:0000313" key="7">
    <source>
        <dbReference type="Proteomes" id="UP000071778"/>
    </source>
</evidence>
<accession>A0A127QFH0</accession>
<evidence type="ECO:0000256" key="2">
    <source>
        <dbReference type="ARBA" id="ARBA00023015"/>
    </source>
</evidence>
<dbReference type="PANTHER" id="PTHR30126">
    <property type="entry name" value="HTH-TYPE TRANSCRIPTIONAL REGULATOR"/>
    <property type="match status" value="1"/>
</dbReference>